<gene>
    <name evidence="1" type="ORF">DWZ34_17780</name>
</gene>
<evidence type="ECO:0008006" key="3">
    <source>
        <dbReference type="Google" id="ProtNLM"/>
    </source>
</evidence>
<comment type="caution">
    <text evidence="1">The sequence shown here is derived from an EMBL/GenBank/DDBJ whole genome shotgun (WGS) entry which is preliminary data.</text>
</comment>
<dbReference type="Proteomes" id="UP000285109">
    <property type="component" value="Unassembled WGS sequence"/>
</dbReference>
<dbReference type="AlphaFoldDB" id="A0A415SNU6"/>
<dbReference type="RefSeq" id="WP_118495038.1">
    <property type="nucleotide sequence ID" value="NZ_CAUWBH010000002.1"/>
</dbReference>
<organism evidence="1 2">
    <name type="scientific">Phocaeicola plebeius</name>
    <dbReference type="NCBI Taxonomy" id="310297"/>
    <lineage>
        <taxon>Bacteria</taxon>
        <taxon>Pseudomonadati</taxon>
        <taxon>Bacteroidota</taxon>
        <taxon>Bacteroidia</taxon>
        <taxon>Bacteroidales</taxon>
        <taxon>Bacteroidaceae</taxon>
        <taxon>Phocaeicola</taxon>
    </lineage>
</organism>
<protein>
    <recommendedName>
        <fullName evidence="3">DNA-binding protein</fullName>
    </recommendedName>
</protein>
<evidence type="ECO:0000313" key="1">
    <source>
        <dbReference type="EMBL" id="RHM90843.1"/>
    </source>
</evidence>
<accession>A0A415SNU6</accession>
<reference evidence="1 2" key="1">
    <citation type="submission" date="2018-08" db="EMBL/GenBank/DDBJ databases">
        <title>A genome reference for cultivated species of the human gut microbiota.</title>
        <authorList>
            <person name="Zou Y."/>
            <person name="Xue W."/>
            <person name="Luo G."/>
        </authorList>
    </citation>
    <scope>NUCLEOTIDE SEQUENCE [LARGE SCALE GENOMIC DNA]</scope>
    <source>
        <strain evidence="1 2">AF31-28B-AC</strain>
    </source>
</reference>
<proteinExistence type="predicted"/>
<sequence length="83" mass="9675">MEEYRTIIHLELNGVHEYYGSPASMYDKHTAEELGISKASLNNYFSKLSENDLQLYQNSRCVIRKGKLYTKPSTRGRKKQESE</sequence>
<evidence type="ECO:0000313" key="2">
    <source>
        <dbReference type="Proteomes" id="UP000285109"/>
    </source>
</evidence>
<name>A0A415SNU6_9BACT</name>
<dbReference type="EMBL" id="QRQK01000068">
    <property type="protein sequence ID" value="RHM90843.1"/>
    <property type="molecule type" value="Genomic_DNA"/>
</dbReference>